<gene>
    <name evidence="1" type="ORF">CPT_Michonne53</name>
</gene>
<reference evidence="1 2" key="1">
    <citation type="journal article" date="2015" name="Genome Announc.">
        <title>Complete Genome Sequence of Citrobacter freundii Myophage Michonne.</title>
        <authorList>
            <person name="Bernal C.L."/>
            <person name="Berkowitz V.E."/>
            <person name="Cahill J.L."/>
            <person name="Rasche E.S."/>
            <person name="Kuty Everett G.F."/>
        </authorList>
    </citation>
    <scope>NUCLEOTIDE SEQUENCE [LARGE SCALE GENOMIC DNA]</scope>
</reference>
<name>A0A0K1LNA7_9CAUD</name>
<dbReference type="OrthoDB" id="10092at10239"/>
<dbReference type="EMBL" id="KT001916">
    <property type="protein sequence ID" value="AKU44002.1"/>
    <property type="molecule type" value="Genomic_DNA"/>
</dbReference>
<evidence type="ECO:0000313" key="1">
    <source>
        <dbReference type="EMBL" id="AKU44002.1"/>
    </source>
</evidence>
<protein>
    <submittedName>
        <fullName evidence="1">Uncharacterized protein</fullName>
    </submittedName>
</protein>
<dbReference type="Proteomes" id="UP000202391">
    <property type="component" value="Segment"/>
</dbReference>
<accession>A0A0K1LNA7</accession>
<evidence type="ECO:0000313" key="2">
    <source>
        <dbReference type="Proteomes" id="UP000202391"/>
    </source>
</evidence>
<dbReference type="RefSeq" id="YP_009177300.1">
    <property type="nucleotide sequence ID" value="NC_028247.1"/>
</dbReference>
<organism evidence="1 2">
    <name type="scientific">Citrobacter phage Michonne</name>
    <dbReference type="NCBI Taxonomy" id="1675603"/>
    <lineage>
        <taxon>Viruses</taxon>
        <taxon>Duplodnaviria</taxon>
        <taxon>Heunggongvirae</taxon>
        <taxon>Uroviricota</taxon>
        <taxon>Caudoviricetes</taxon>
        <taxon>Andersonviridae</taxon>
        <taxon>Ounavirinae</taxon>
        <taxon>Mooglevirus</taxon>
        <taxon>Mooglevirus mordin</taxon>
    </lineage>
</organism>
<sequence>MKIGITLCQPEAEFLKSMLSEHMKSTNHTEKTFLIDTNYDAGTIEFIDEDTADSLCVLPAHLFTPELRDSRSIEVSMEPSIELYSGTQYPRSFKALLNIFIADIVEIVKQTEGGHVVTAEYEQGTIKLTGDFGSMSFLDFIPKHFEDFLSSEVDDLDFILKFERTFKVNKK</sequence>
<proteinExistence type="predicted"/>
<dbReference type="KEGG" id="vg:26586794"/>